<dbReference type="Pfam" id="PF10545">
    <property type="entry name" value="MADF_DNA_bdg"/>
    <property type="match status" value="1"/>
</dbReference>
<comment type="subcellular location">
    <subcellularLocation>
        <location evidence="1">Nucleus</location>
    </subcellularLocation>
</comment>
<feature type="compositionally biased region" description="Basic residues" evidence="2">
    <location>
        <begin position="124"/>
        <end position="139"/>
    </location>
</feature>
<accession>A0A0C9RTQ9</accession>
<dbReference type="Pfam" id="PF02944">
    <property type="entry name" value="BESS"/>
    <property type="match status" value="1"/>
</dbReference>
<evidence type="ECO:0000256" key="2">
    <source>
        <dbReference type="SAM" id="MobiDB-lite"/>
    </source>
</evidence>
<evidence type="ECO:0000256" key="1">
    <source>
        <dbReference type="PROSITE-ProRule" id="PRU00371"/>
    </source>
</evidence>
<protein>
    <submittedName>
        <fullName evidence="5">Putative alcohol dehydrogenase transcription factor myb/sant-like protein</fullName>
    </submittedName>
</protein>
<dbReference type="GO" id="GO:0005667">
    <property type="term" value="C:transcription regulator complex"/>
    <property type="evidence" value="ECO:0007669"/>
    <property type="project" value="TreeGrafter"/>
</dbReference>
<reference evidence="5" key="1">
    <citation type="journal article" date="2015" name="PLoS ONE">
        <title>An Insight into the Sialome of the Lone Star Tick, Amblyomma americanum, with a Glimpse on Its Time Dependent Gene Expression.</title>
        <authorList>
            <person name="Karim S."/>
            <person name="Ribeiro J.M."/>
        </authorList>
    </citation>
    <scope>NUCLEOTIDE SEQUENCE</scope>
    <source>
        <tissue evidence="5">Salivary gland</tissue>
    </source>
</reference>
<name>A0A0C9RTQ9_AMBAM</name>
<dbReference type="InterPro" id="IPR004210">
    <property type="entry name" value="BESS_motif"/>
</dbReference>
<evidence type="ECO:0000313" key="5">
    <source>
        <dbReference type="EMBL" id="JAG90776.1"/>
    </source>
</evidence>
<feature type="non-terminal residue" evidence="5">
    <location>
        <position position="1"/>
    </location>
</feature>
<feature type="domain" description="MADF" evidence="3">
    <location>
        <begin position="1"/>
        <end position="63"/>
    </location>
</feature>
<dbReference type="GO" id="GO:0005634">
    <property type="term" value="C:nucleus"/>
    <property type="evidence" value="ECO:0007669"/>
    <property type="project" value="UniProtKB-SubCell"/>
</dbReference>
<dbReference type="EMBL" id="GBZX01001964">
    <property type="protein sequence ID" value="JAG90776.1"/>
    <property type="molecule type" value="mRNA"/>
</dbReference>
<dbReference type="InterPro" id="IPR039353">
    <property type="entry name" value="TF_Adf1"/>
</dbReference>
<dbReference type="GO" id="GO:0003677">
    <property type="term" value="F:DNA binding"/>
    <property type="evidence" value="ECO:0007669"/>
    <property type="project" value="InterPro"/>
</dbReference>
<sequence length="218" mass="24805">WLPSARRRVTVDELQARWRNLKDSFRQKLKDLKDCTRSGSSGGSVKSRWPYMERMRFMQDILEPRRSHGNMQPESSFDEEQAPGDDSQYEMCPGEEDPQERASPDEPEPLESIFAAPGVPHVQRSTKKRPHSTSQRPHKRAAELEAVDARLDAVRTAFAAQQSMDDAKHFLLSLHPAMSTVPQQMQSHLRMELLHIVSDYARGVYPANLLVAGSQIVD</sequence>
<dbReference type="PANTHER" id="PTHR12243">
    <property type="entry name" value="MADF DOMAIN TRANSCRIPTION FACTOR"/>
    <property type="match status" value="1"/>
</dbReference>
<dbReference type="PROSITE" id="PS51031">
    <property type="entry name" value="BESS"/>
    <property type="match status" value="1"/>
</dbReference>
<organism evidence="5">
    <name type="scientific">Amblyomma americanum</name>
    <name type="common">Lone star tick</name>
    <dbReference type="NCBI Taxonomy" id="6943"/>
    <lineage>
        <taxon>Eukaryota</taxon>
        <taxon>Metazoa</taxon>
        <taxon>Ecdysozoa</taxon>
        <taxon>Arthropoda</taxon>
        <taxon>Chelicerata</taxon>
        <taxon>Arachnida</taxon>
        <taxon>Acari</taxon>
        <taxon>Parasitiformes</taxon>
        <taxon>Ixodida</taxon>
        <taxon>Ixodoidea</taxon>
        <taxon>Ixodidae</taxon>
        <taxon>Amblyomminae</taxon>
        <taxon>Amblyomma</taxon>
    </lineage>
</organism>
<dbReference type="PROSITE" id="PS51029">
    <property type="entry name" value="MADF"/>
    <property type="match status" value="1"/>
</dbReference>
<dbReference type="GO" id="GO:0006357">
    <property type="term" value="P:regulation of transcription by RNA polymerase II"/>
    <property type="evidence" value="ECO:0007669"/>
    <property type="project" value="TreeGrafter"/>
</dbReference>
<evidence type="ECO:0000259" key="3">
    <source>
        <dbReference type="PROSITE" id="PS51029"/>
    </source>
</evidence>
<keyword evidence="1" id="KW-0539">Nucleus</keyword>
<feature type="region of interest" description="Disordered" evidence="2">
    <location>
        <begin position="66"/>
        <end position="141"/>
    </location>
</feature>
<evidence type="ECO:0000259" key="4">
    <source>
        <dbReference type="PROSITE" id="PS51031"/>
    </source>
</evidence>
<feature type="domain" description="BESS" evidence="4">
    <location>
        <begin position="164"/>
        <end position="203"/>
    </location>
</feature>
<dbReference type="AlphaFoldDB" id="A0A0C9RTQ9"/>
<dbReference type="InterPro" id="IPR006578">
    <property type="entry name" value="MADF-dom"/>
</dbReference>
<proteinExistence type="evidence at transcript level"/>
<dbReference type="PANTHER" id="PTHR12243:SF69">
    <property type="entry name" value="SI:CH73-59F11.3"/>
    <property type="match status" value="1"/>
</dbReference>